<dbReference type="InterPro" id="IPR003593">
    <property type="entry name" value="AAA+_ATPase"/>
</dbReference>
<dbReference type="InterPro" id="IPR002078">
    <property type="entry name" value="Sigma_54_int"/>
</dbReference>
<gene>
    <name evidence="7" type="ORF">GCM10008090_28840</name>
</gene>
<dbReference type="InterPro" id="IPR058031">
    <property type="entry name" value="AAA_lid_NorR"/>
</dbReference>
<feature type="domain" description="Sigma-54 factor interaction" evidence="6">
    <location>
        <begin position="127"/>
        <end position="351"/>
    </location>
</feature>
<evidence type="ECO:0000256" key="2">
    <source>
        <dbReference type="ARBA" id="ARBA00022840"/>
    </source>
</evidence>
<dbReference type="Proteomes" id="UP000614811">
    <property type="component" value="Unassembled WGS sequence"/>
</dbReference>
<dbReference type="RefSeq" id="WP_189402411.1">
    <property type="nucleotide sequence ID" value="NZ_BMXA01000006.1"/>
</dbReference>
<evidence type="ECO:0000256" key="1">
    <source>
        <dbReference type="ARBA" id="ARBA00022741"/>
    </source>
</evidence>
<protein>
    <submittedName>
        <fullName evidence="7">Sigma-54-dependent Fis family transcriptional regulator</fullName>
    </submittedName>
</protein>
<accession>A0A918S259</accession>
<dbReference type="EMBL" id="BMXA01000006">
    <property type="protein sequence ID" value="GHA17380.1"/>
    <property type="molecule type" value="Genomic_DNA"/>
</dbReference>
<evidence type="ECO:0000256" key="3">
    <source>
        <dbReference type="ARBA" id="ARBA00023015"/>
    </source>
</evidence>
<dbReference type="InterPro" id="IPR025944">
    <property type="entry name" value="Sigma_54_int_dom_CS"/>
</dbReference>
<keyword evidence="4" id="KW-0238">DNA-binding</keyword>
<keyword evidence="8" id="KW-1185">Reference proteome</keyword>
<evidence type="ECO:0000313" key="8">
    <source>
        <dbReference type="Proteomes" id="UP000614811"/>
    </source>
</evidence>
<proteinExistence type="predicted"/>
<dbReference type="PROSITE" id="PS00675">
    <property type="entry name" value="SIGMA54_INTERACT_1"/>
    <property type="match status" value="1"/>
</dbReference>
<dbReference type="CDD" id="cd00009">
    <property type="entry name" value="AAA"/>
    <property type="match status" value="1"/>
</dbReference>
<dbReference type="SUPFAM" id="SSF52540">
    <property type="entry name" value="P-loop containing nucleoside triphosphate hydrolases"/>
    <property type="match status" value="1"/>
</dbReference>
<dbReference type="Gene3D" id="1.10.8.60">
    <property type="match status" value="1"/>
</dbReference>
<sequence>MNDLSQILEGFDVPAILVTADYQILATNTIYSDKFGSINLESNPKCFAVSHGYDKPCDLAGEDCPLLAAKSSGNKEKVLHIHQTPNGREHVDVEMIPIFDDEKQLKYFIELLRPVPLASGHANTRQLVGDSVAFKAVLANATRVAKSDVNVLLQGESGTGKEMIAHVIHLASDRAQQAMVTLECAGLSETLIESELFGHKKGAFTGAHNEKEGLVAQSDGGTLFLDEIGDVSLSTQVKLLRLIETKTYRRVGDTAIRTSNFRLICATNRDLSTMVERGEFRLDLLYRINVFPITIPPLRERSADIPGLIQHMLSLVGGDFHFTKGAVEYLKTYAFPGNIRELRNIVHRATILCETNIIDQKCLLAALDLGANRITNTTRTTLPSLKENELLYLETLRQQFGDDKEKMAAVAGISLRTLYRKLEQITKIS</sequence>
<dbReference type="Pfam" id="PF25601">
    <property type="entry name" value="AAA_lid_14"/>
    <property type="match status" value="1"/>
</dbReference>
<name>A0A918S259_9GAMM</name>
<dbReference type="PROSITE" id="PS00688">
    <property type="entry name" value="SIGMA54_INTERACT_3"/>
    <property type="match status" value="1"/>
</dbReference>
<keyword evidence="3" id="KW-0805">Transcription regulation</keyword>
<evidence type="ECO:0000313" key="7">
    <source>
        <dbReference type="EMBL" id="GHA17380.1"/>
    </source>
</evidence>
<keyword evidence="2" id="KW-0067">ATP-binding</keyword>
<dbReference type="PROSITE" id="PS00676">
    <property type="entry name" value="SIGMA54_INTERACT_2"/>
    <property type="match status" value="1"/>
</dbReference>
<dbReference type="Gene3D" id="3.40.50.300">
    <property type="entry name" value="P-loop containing nucleotide triphosphate hydrolases"/>
    <property type="match status" value="1"/>
</dbReference>
<dbReference type="GO" id="GO:0003677">
    <property type="term" value="F:DNA binding"/>
    <property type="evidence" value="ECO:0007669"/>
    <property type="project" value="UniProtKB-KW"/>
</dbReference>
<organism evidence="7 8">
    <name type="scientific">Arenicella chitinivorans</name>
    <dbReference type="NCBI Taxonomy" id="1329800"/>
    <lineage>
        <taxon>Bacteria</taxon>
        <taxon>Pseudomonadati</taxon>
        <taxon>Pseudomonadota</taxon>
        <taxon>Gammaproteobacteria</taxon>
        <taxon>Arenicellales</taxon>
        <taxon>Arenicellaceae</taxon>
        <taxon>Arenicella</taxon>
    </lineage>
</organism>
<comment type="caution">
    <text evidence="7">The sequence shown here is derived from an EMBL/GenBank/DDBJ whole genome shotgun (WGS) entry which is preliminary data.</text>
</comment>
<dbReference type="InterPro" id="IPR009057">
    <property type="entry name" value="Homeodomain-like_sf"/>
</dbReference>
<keyword evidence="5" id="KW-0804">Transcription</keyword>
<evidence type="ECO:0000256" key="4">
    <source>
        <dbReference type="ARBA" id="ARBA00023125"/>
    </source>
</evidence>
<dbReference type="Pfam" id="PF00158">
    <property type="entry name" value="Sigma54_activat"/>
    <property type="match status" value="1"/>
</dbReference>
<dbReference type="FunFam" id="3.40.50.300:FF:000006">
    <property type="entry name" value="DNA-binding transcriptional regulator NtrC"/>
    <property type="match status" value="1"/>
</dbReference>
<dbReference type="InterPro" id="IPR027417">
    <property type="entry name" value="P-loop_NTPase"/>
</dbReference>
<dbReference type="AlphaFoldDB" id="A0A918S259"/>
<reference evidence="7" key="1">
    <citation type="journal article" date="2014" name="Int. J. Syst. Evol. Microbiol.">
        <title>Complete genome sequence of Corynebacterium casei LMG S-19264T (=DSM 44701T), isolated from a smear-ripened cheese.</title>
        <authorList>
            <consortium name="US DOE Joint Genome Institute (JGI-PGF)"/>
            <person name="Walter F."/>
            <person name="Albersmeier A."/>
            <person name="Kalinowski J."/>
            <person name="Ruckert C."/>
        </authorList>
    </citation>
    <scope>NUCLEOTIDE SEQUENCE</scope>
    <source>
        <strain evidence="7">KCTC 12711</strain>
    </source>
</reference>
<evidence type="ECO:0000256" key="5">
    <source>
        <dbReference type="ARBA" id="ARBA00023163"/>
    </source>
</evidence>
<dbReference type="PROSITE" id="PS50045">
    <property type="entry name" value="SIGMA54_INTERACT_4"/>
    <property type="match status" value="1"/>
</dbReference>
<dbReference type="GO" id="GO:0006355">
    <property type="term" value="P:regulation of DNA-templated transcription"/>
    <property type="evidence" value="ECO:0007669"/>
    <property type="project" value="InterPro"/>
</dbReference>
<dbReference type="InterPro" id="IPR025662">
    <property type="entry name" value="Sigma_54_int_dom_ATP-bd_1"/>
</dbReference>
<dbReference type="SMART" id="SM00382">
    <property type="entry name" value="AAA"/>
    <property type="match status" value="1"/>
</dbReference>
<evidence type="ECO:0000259" key="6">
    <source>
        <dbReference type="PROSITE" id="PS50045"/>
    </source>
</evidence>
<dbReference type="InterPro" id="IPR025943">
    <property type="entry name" value="Sigma_54_int_dom_ATP-bd_2"/>
</dbReference>
<dbReference type="GO" id="GO:0005524">
    <property type="term" value="F:ATP binding"/>
    <property type="evidence" value="ECO:0007669"/>
    <property type="project" value="UniProtKB-KW"/>
</dbReference>
<dbReference type="PANTHER" id="PTHR32071">
    <property type="entry name" value="TRANSCRIPTIONAL REGULATORY PROTEIN"/>
    <property type="match status" value="1"/>
</dbReference>
<reference evidence="7" key="2">
    <citation type="submission" date="2020-09" db="EMBL/GenBank/DDBJ databases">
        <authorList>
            <person name="Sun Q."/>
            <person name="Kim S."/>
        </authorList>
    </citation>
    <scope>NUCLEOTIDE SEQUENCE</scope>
    <source>
        <strain evidence="7">KCTC 12711</strain>
    </source>
</reference>
<dbReference type="SUPFAM" id="SSF46689">
    <property type="entry name" value="Homeodomain-like"/>
    <property type="match status" value="1"/>
</dbReference>
<keyword evidence="1" id="KW-0547">Nucleotide-binding</keyword>